<dbReference type="NCBIfam" id="TIGR00173">
    <property type="entry name" value="menD"/>
    <property type="match status" value="1"/>
</dbReference>
<evidence type="ECO:0000313" key="7">
    <source>
        <dbReference type="EMBL" id="SVD34251.1"/>
    </source>
</evidence>
<gene>
    <name evidence="7" type="ORF">METZ01_LOCUS387105</name>
</gene>
<accession>A0A382UKN4</accession>
<feature type="non-terminal residue" evidence="7">
    <location>
        <position position="1"/>
    </location>
</feature>
<dbReference type="InterPro" id="IPR012001">
    <property type="entry name" value="Thiamin_PyroP_enz_TPP-bd_dom"/>
</dbReference>
<dbReference type="EMBL" id="UINC01144625">
    <property type="protein sequence ID" value="SVD34251.1"/>
    <property type="molecule type" value="Genomic_DNA"/>
</dbReference>
<dbReference type="PANTHER" id="PTHR42916:SF1">
    <property type="entry name" value="PROTEIN PHYLLO, CHLOROPLASTIC"/>
    <property type="match status" value="1"/>
</dbReference>
<feature type="non-terminal residue" evidence="7">
    <location>
        <position position="292"/>
    </location>
</feature>
<dbReference type="AlphaFoldDB" id="A0A382UKN4"/>
<keyword evidence="2" id="KW-0479">Metal-binding</keyword>
<keyword evidence="3" id="KW-0460">Magnesium</keyword>
<dbReference type="InterPro" id="IPR029061">
    <property type="entry name" value="THDP-binding"/>
</dbReference>
<dbReference type="Pfam" id="PF02776">
    <property type="entry name" value="TPP_enzyme_N"/>
    <property type="match status" value="1"/>
</dbReference>
<dbReference type="SUPFAM" id="SSF52518">
    <property type="entry name" value="Thiamin diphosphate-binding fold (THDP-binding)"/>
    <property type="match status" value="1"/>
</dbReference>
<dbReference type="InterPro" id="IPR004433">
    <property type="entry name" value="MenaQ_synth_MenD"/>
</dbReference>
<keyword evidence="5" id="KW-0464">Manganese</keyword>
<dbReference type="GO" id="GO:0030976">
    <property type="term" value="F:thiamine pyrophosphate binding"/>
    <property type="evidence" value="ECO:0007669"/>
    <property type="project" value="InterPro"/>
</dbReference>
<keyword evidence="4" id="KW-0786">Thiamine pyrophosphate</keyword>
<dbReference type="Gene3D" id="3.40.50.1220">
    <property type="entry name" value="TPP-binding domain"/>
    <property type="match status" value="1"/>
</dbReference>
<evidence type="ECO:0000256" key="2">
    <source>
        <dbReference type="ARBA" id="ARBA00022723"/>
    </source>
</evidence>
<feature type="domain" description="Thiamine pyrophosphate enzyme N-terminal TPP-binding" evidence="6">
    <location>
        <begin position="3"/>
        <end position="114"/>
    </location>
</feature>
<dbReference type="CDD" id="cd07037">
    <property type="entry name" value="TPP_PYR_MenD"/>
    <property type="match status" value="1"/>
</dbReference>
<reference evidence="7" key="1">
    <citation type="submission" date="2018-05" db="EMBL/GenBank/DDBJ databases">
        <authorList>
            <person name="Lanie J.A."/>
            <person name="Ng W.-L."/>
            <person name="Kazmierczak K.M."/>
            <person name="Andrzejewski T.M."/>
            <person name="Davidsen T.M."/>
            <person name="Wayne K.J."/>
            <person name="Tettelin H."/>
            <person name="Glass J.I."/>
            <person name="Rusch D."/>
            <person name="Podicherti R."/>
            <person name="Tsui H.-C.T."/>
            <person name="Winkler M.E."/>
        </authorList>
    </citation>
    <scope>NUCLEOTIDE SEQUENCE</scope>
</reference>
<proteinExistence type="predicted"/>
<evidence type="ECO:0000256" key="1">
    <source>
        <dbReference type="ARBA" id="ARBA00022679"/>
    </source>
</evidence>
<sequence length="292" mass="31764">RSLFHQFSSNGVRHVAISPGSRSTPLSIAADSTEGLETSIHLDERAGSYFALGLAKATSKPVILICTSGTAAANYYPAVVEAFYSGVPLIIISADRPPELQNRGAPQTIDQIELYGKHVRGFFQTTIASESTRENATALAADALKQSLKPFPGPVHINCPLREPLEPSDVPFSQFEVSNHLEISQETDISELEKFLGYEKGLIVVGPMETDPSTCNKISELGNVTGWPVVADPASSMRNGPHVKNCVLISSGEHIFRSTWIKEHKPDVIIQMGRMPTSKGYKLFLNEISCEN</sequence>
<evidence type="ECO:0000256" key="4">
    <source>
        <dbReference type="ARBA" id="ARBA00023052"/>
    </source>
</evidence>
<dbReference type="Gene3D" id="3.40.50.970">
    <property type="match status" value="1"/>
</dbReference>
<evidence type="ECO:0000256" key="3">
    <source>
        <dbReference type="ARBA" id="ARBA00022842"/>
    </source>
</evidence>
<evidence type="ECO:0000259" key="6">
    <source>
        <dbReference type="Pfam" id="PF02776"/>
    </source>
</evidence>
<protein>
    <recommendedName>
        <fullName evidence="6">Thiamine pyrophosphate enzyme N-terminal TPP-binding domain-containing protein</fullName>
    </recommendedName>
</protein>
<keyword evidence="1" id="KW-0808">Transferase</keyword>
<dbReference type="GO" id="GO:0070204">
    <property type="term" value="F:2-succinyl-5-enolpyruvyl-6-hydroxy-3-cyclohexene-1-carboxylic-acid synthase activity"/>
    <property type="evidence" value="ECO:0007669"/>
    <property type="project" value="InterPro"/>
</dbReference>
<evidence type="ECO:0000256" key="5">
    <source>
        <dbReference type="ARBA" id="ARBA00023211"/>
    </source>
</evidence>
<organism evidence="7">
    <name type="scientific">marine metagenome</name>
    <dbReference type="NCBI Taxonomy" id="408172"/>
    <lineage>
        <taxon>unclassified sequences</taxon>
        <taxon>metagenomes</taxon>
        <taxon>ecological metagenomes</taxon>
    </lineage>
</organism>
<name>A0A382UKN4_9ZZZZ</name>
<dbReference type="GO" id="GO:0046872">
    <property type="term" value="F:metal ion binding"/>
    <property type="evidence" value="ECO:0007669"/>
    <property type="project" value="UniProtKB-KW"/>
</dbReference>
<dbReference type="PANTHER" id="PTHR42916">
    <property type="entry name" value="2-SUCCINYL-5-ENOLPYRUVYL-6-HYDROXY-3-CYCLOHEXENE-1-CARBOXYLATE SYNTHASE"/>
    <property type="match status" value="1"/>
</dbReference>
<dbReference type="GO" id="GO:0009234">
    <property type="term" value="P:menaquinone biosynthetic process"/>
    <property type="evidence" value="ECO:0007669"/>
    <property type="project" value="InterPro"/>
</dbReference>